<evidence type="ECO:0000313" key="1">
    <source>
        <dbReference type="EMBL" id="KUM46357.1"/>
    </source>
</evidence>
<organism evidence="1">
    <name type="scientific">Picea glauca</name>
    <name type="common">White spruce</name>
    <name type="synonym">Pinus glauca</name>
    <dbReference type="NCBI Taxonomy" id="3330"/>
    <lineage>
        <taxon>Eukaryota</taxon>
        <taxon>Viridiplantae</taxon>
        <taxon>Streptophyta</taxon>
        <taxon>Embryophyta</taxon>
        <taxon>Tracheophyta</taxon>
        <taxon>Spermatophyta</taxon>
        <taxon>Pinopsida</taxon>
        <taxon>Pinidae</taxon>
        <taxon>Conifers I</taxon>
        <taxon>Pinales</taxon>
        <taxon>Pinaceae</taxon>
        <taxon>Picea</taxon>
    </lineage>
</organism>
<name>A0A124GMQ0_PICGL</name>
<accession>A0A124GMQ0</accession>
<dbReference type="EMBL" id="LKAM01000012">
    <property type="protein sequence ID" value="KUM46357.1"/>
    <property type="molecule type" value="Genomic_DNA"/>
</dbReference>
<dbReference type="AlphaFoldDB" id="A0A124GMQ0"/>
<protein>
    <submittedName>
        <fullName evidence="1">Uncharacterized protein</fullName>
    </submittedName>
</protein>
<proteinExistence type="predicted"/>
<reference evidence="1" key="1">
    <citation type="journal article" date="2015" name="Genome Biol. Evol.">
        <title>Organellar Genomes of White Spruce (Picea glauca): Assembly and Annotation.</title>
        <authorList>
            <person name="Jackman S.D."/>
            <person name="Warren R.L."/>
            <person name="Gibb E.A."/>
            <person name="Vandervalk B.P."/>
            <person name="Mohamadi H."/>
            <person name="Chu J."/>
            <person name="Raymond A."/>
            <person name="Pleasance S."/>
            <person name="Coope R."/>
            <person name="Wildung M.R."/>
            <person name="Ritland C.E."/>
            <person name="Bousquet J."/>
            <person name="Jones S.J."/>
            <person name="Bohlmann J."/>
            <person name="Birol I."/>
        </authorList>
    </citation>
    <scope>NUCLEOTIDE SEQUENCE [LARGE SCALE GENOMIC DNA]</scope>
    <source>
        <tissue evidence="1">Flushing bud</tissue>
    </source>
</reference>
<gene>
    <name evidence="1" type="ORF">ABT39_MTgene1863</name>
</gene>
<sequence>MNSSCGQYELISTMYAMPLGGADAVLGVQWLTTLRDITMNFRDLSIQLTE</sequence>
<comment type="caution">
    <text evidence="1">The sequence shown here is derived from an EMBL/GenBank/DDBJ whole genome shotgun (WGS) entry which is preliminary data.</text>
</comment>
<keyword evidence="1" id="KW-0496">Mitochondrion</keyword>
<geneLocation type="mitochondrion" evidence="1"/>